<evidence type="ECO:0000256" key="3">
    <source>
        <dbReference type="ARBA" id="ARBA00022884"/>
    </source>
</evidence>
<keyword evidence="2 6" id="KW-0889">Transcription antitermination</keyword>
<evidence type="ECO:0000313" key="9">
    <source>
        <dbReference type="Proteomes" id="UP000722121"/>
    </source>
</evidence>
<evidence type="ECO:0000313" key="8">
    <source>
        <dbReference type="EMBL" id="MBN4067073.1"/>
    </source>
</evidence>
<proteinExistence type="inferred from homology"/>
<evidence type="ECO:0000256" key="6">
    <source>
        <dbReference type="HAMAP-Rule" id="MF_00073"/>
    </source>
</evidence>
<dbReference type="Gene3D" id="1.10.940.10">
    <property type="entry name" value="NusB-like"/>
    <property type="match status" value="1"/>
</dbReference>
<name>A0ABS3ATV7_9BACT</name>
<dbReference type="SUPFAM" id="SSF48013">
    <property type="entry name" value="NusB-like"/>
    <property type="match status" value="1"/>
</dbReference>
<dbReference type="InterPro" id="IPR011605">
    <property type="entry name" value="NusB_fam"/>
</dbReference>
<reference evidence="8 9" key="1">
    <citation type="submission" date="2021-02" db="EMBL/GenBank/DDBJ databases">
        <title>Activity-based single-cell genomes from oceanic crustal fluid captures similar information to metagenomic and metatranscriptomic surveys with orders of magnitude less sampling.</title>
        <authorList>
            <person name="D'Angelo T.S."/>
            <person name="Orcutt B.N."/>
        </authorList>
    </citation>
    <scope>NUCLEOTIDE SEQUENCE [LARGE SCALE GENOMIC DNA]</scope>
    <source>
        <strain evidence="8">AH-315-G07</strain>
    </source>
</reference>
<evidence type="ECO:0000259" key="7">
    <source>
        <dbReference type="Pfam" id="PF01029"/>
    </source>
</evidence>
<evidence type="ECO:0000256" key="2">
    <source>
        <dbReference type="ARBA" id="ARBA00022814"/>
    </source>
</evidence>
<dbReference type="InterPro" id="IPR006027">
    <property type="entry name" value="NusB_RsmB_TIM44"/>
</dbReference>
<sequence>MTLPKQKFREMVLQILYGLETYEDNEEAILGLIKRELKVSKSHCTRAALRAKDVRAKSRNLDSLIEEAATDYSIDRIHTVERNVLRLATYEMLYDDEIPPKVAMSEAVRLAKKFSTPEAASFVNAILDTIYRKQGEEEQAKDEHK</sequence>
<organism evidence="8 9">
    <name type="scientific">Simkania negevensis</name>
    <dbReference type="NCBI Taxonomy" id="83561"/>
    <lineage>
        <taxon>Bacteria</taxon>
        <taxon>Pseudomonadati</taxon>
        <taxon>Chlamydiota</taxon>
        <taxon>Chlamydiia</taxon>
        <taxon>Parachlamydiales</taxon>
        <taxon>Simkaniaceae</taxon>
        <taxon>Simkania</taxon>
    </lineage>
</organism>
<dbReference type="InterPro" id="IPR035926">
    <property type="entry name" value="NusB-like_sf"/>
</dbReference>
<dbReference type="Pfam" id="PF01029">
    <property type="entry name" value="NusB"/>
    <property type="match status" value="1"/>
</dbReference>
<accession>A0ABS3ATV7</accession>
<dbReference type="PANTHER" id="PTHR11078:SF3">
    <property type="entry name" value="ANTITERMINATION NUSB DOMAIN-CONTAINING PROTEIN"/>
    <property type="match status" value="1"/>
</dbReference>
<evidence type="ECO:0000256" key="4">
    <source>
        <dbReference type="ARBA" id="ARBA00023015"/>
    </source>
</evidence>
<feature type="domain" description="NusB/RsmB/TIM44" evidence="7">
    <location>
        <begin position="7"/>
        <end position="132"/>
    </location>
</feature>
<dbReference type="EMBL" id="JAFITR010000060">
    <property type="protein sequence ID" value="MBN4067073.1"/>
    <property type="molecule type" value="Genomic_DNA"/>
</dbReference>
<dbReference type="PANTHER" id="PTHR11078">
    <property type="entry name" value="N UTILIZATION SUBSTANCE PROTEIN B-RELATED"/>
    <property type="match status" value="1"/>
</dbReference>
<dbReference type="Proteomes" id="UP000722121">
    <property type="component" value="Unassembled WGS sequence"/>
</dbReference>
<keyword evidence="5 6" id="KW-0804">Transcription</keyword>
<comment type="function">
    <text evidence="6">Involved in transcription antitermination. Required for transcription of ribosomal RNA (rRNA) genes. Binds specifically to the boxA antiterminator sequence of the ribosomal RNA (rrn) operons.</text>
</comment>
<dbReference type="HAMAP" id="MF_00073">
    <property type="entry name" value="NusB"/>
    <property type="match status" value="1"/>
</dbReference>
<comment type="caution">
    <text evidence="8">The sequence shown here is derived from an EMBL/GenBank/DDBJ whole genome shotgun (WGS) entry which is preliminary data.</text>
</comment>
<evidence type="ECO:0000256" key="5">
    <source>
        <dbReference type="ARBA" id="ARBA00023163"/>
    </source>
</evidence>
<gene>
    <name evidence="6 8" type="primary">nusB</name>
    <name evidence="8" type="ORF">JYU14_03215</name>
</gene>
<evidence type="ECO:0000256" key="1">
    <source>
        <dbReference type="ARBA" id="ARBA00005952"/>
    </source>
</evidence>
<keyword evidence="4 6" id="KW-0805">Transcription regulation</keyword>
<keyword evidence="9" id="KW-1185">Reference proteome</keyword>
<dbReference type="NCBIfam" id="TIGR01951">
    <property type="entry name" value="nusB"/>
    <property type="match status" value="1"/>
</dbReference>
<protein>
    <recommendedName>
        <fullName evidence="6">Transcription antitermination protein NusB</fullName>
    </recommendedName>
    <alternativeName>
        <fullName evidence="6">Antitermination factor NusB</fullName>
    </alternativeName>
</protein>
<keyword evidence="3 6" id="KW-0694">RNA-binding</keyword>
<comment type="similarity">
    <text evidence="1 6">Belongs to the NusB family.</text>
</comment>